<dbReference type="Gene3D" id="3.90.190.20">
    <property type="entry name" value="Mur ligase, C-terminal domain"/>
    <property type="match status" value="1"/>
</dbReference>
<feature type="non-terminal residue" evidence="2">
    <location>
        <position position="1"/>
    </location>
</feature>
<dbReference type="PANTHER" id="PTHR43445:SF3">
    <property type="entry name" value="UDP-N-ACETYLMURAMATE--L-ALANINE LIGASE"/>
    <property type="match status" value="1"/>
</dbReference>
<dbReference type="PANTHER" id="PTHR43445">
    <property type="entry name" value="UDP-N-ACETYLMURAMATE--L-ALANINE LIGASE-RELATED"/>
    <property type="match status" value="1"/>
</dbReference>
<dbReference type="Pfam" id="PF02875">
    <property type="entry name" value="Mur_ligase_C"/>
    <property type="match status" value="1"/>
</dbReference>
<protein>
    <submittedName>
        <fullName evidence="2">UDP-N-acetylmuramate-L-alanine ligase</fullName>
    </submittedName>
</protein>
<accession>W1WD49</accession>
<organism evidence="2">
    <name type="scientific">human gut metagenome</name>
    <dbReference type="NCBI Taxonomy" id="408170"/>
    <lineage>
        <taxon>unclassified sequences</taxon>
        <taxon>metagenomes</taxon>
        <taxon>organismal metagenomes</taxon>
    </lineage>
</organism>
<dbReference type="SUPFAM" id="SSF53244">
    <property type="entry name" value="MurD-like peptide ligases, peptide-binding domain"/>
    <property type="match status" value="1"/>
</dbReference>
<reference evidence="2" key="1">
    <citation type="submission" date="2013-12" db="EMBL/GenBank/DDBJ databases">
        <title>A Varibaculum cambriense genome reconstructed from a premature infant gut community with otherwise low bacterial novelty that shifts toward anaerobic metabolism during the third week of life.</title>
        <authorList>
            <person name="Brown C.T."/>
            <person name="Sharon I."/>
            <person name="Thomas B.C."/>
            <person name="Castelle C.J."/>
            <person name="Morowitz M.J."/>
            <person name="Banfield J.F."/>
        </authorList>
    </citation>
    <scope>NUCLEOTIDE SEQUENCE</scope>
</reference>
<proteinExistence type="predicted"/>
<name>W1WD49_9ZZZZ</name>
<comment type="caution">
    <text evidence="2">The sequence shown here is derived from an EMBL/GenBank/DDBJ whole genome shotgun (WGS) entry which is preliminary data.</text>
</comment>
<dbReference type="InterPro" id="IPR004101">
    <property type="entry name" value="Mur_ligase_C"/>
</dbReference>
<dbReference type="AlphaFoldDB" id="W1WD49"/>
<feature type="non-terminal residue" evidence="2">
    <location>
        <position position="102"/>
    </location>
</feature>
<dbReference type="EMBL" id="AZMM01018967">
    <property type="protein sequence ID" value="ETJ15841.1"/>
    <property type="molecule type" value="Genomic_DNA"/>
</dbReference>
<keyword evidence="2" id="KW-0436">Ligase</keyword>
<gene>
    <name evidence="2" type="ORF">Q604_UNBc4C00186G0001</name>
</gene>
<sequence length="102" mass="11745">SLIFSGVSSLNTVGSANMRPIFCLALYWFEYKGELNGVTIIDDYAHHPTEIKATLNTAKKIDHNKVYCVFQPHTYTRTKTLFDEFTHCFNECDELILMDIYA</sequence>
<feature type="domain" description="Mur ligase C-terminal" evidence="1">
    <location>
        <begin position="29"/>
        <end position="98"/>
    </location>
</feature>
<dbReference type="InterPro" id="IPR036615">
    <property type="entry name" value="Mur_ligase_C_dom_sf"/>
</dbReference>
<evidence type="ECO:0000313" key="2">
    <source>
        <dbReference type="EMBL" id="ETJ15841.1"/>
    </source>
</evidence>
<evidence type="ECO:0000259" key="1">
    <source>
        <dbReference type="Pfam" id="PF02875"/>
    </source>
</evidence>
<dbReference type="GO" id="GO:0016881">
    <property type="term" value="F:acid-amino acid ligase activity"/>
    <property type="evidence" value="ECO:0007669"/>
    <property type="project" value="InterPro"/>
</dbReference>
<dbReference type="InterPro" id="IPR050061">
    <property type="entry name" value="MurCDEF_pg_biosynth"/>
</dbReference>